<dbReference type="PANTHER" id="PTHR43004">
    <property type="entry name" value="TRK SYSTEM POTASSIUM UPTAKE PROTEIN"/>
    <property type="match status" value="1"/>
</dbReference>
<accession>A0A1G9S594</accession>
<evidence type="ECO:0000313" key="6">
    <source>
        <dbReference type="Proteomes" id="UP000183376"/>
    </source>
</evidence>
<feature type="domain" description="FAD-binding" evidence="4">
    <location>
        <begin position="3"/>
        <end position="331"/>
    </location>
</feature>
<name>A0A1G9S594_ALLAB</name>
<dbReference type="GO" id="GO:0071949">
    <property type="term" value="F:FAD binding"/>
    <property type="evidence" value="ECO:0007669"/>
    <property type="project" value="InterPro"/>
</dbReference>
<protein>
    <submittedName>
        <fullName evidence="5">2-polyprenyl-6-methoxyphenol hydroxylase</fullName>
    </submittedName>
</protein>
<evidence type="ECO:0000313" key="5">
    <source>
        <dbReference type="EMBL" id="SDM30487.1"/>
    </source>
</evidence>
<dbReference type="OrthoDB" id="8670884at2"/>
<keyword evidence="6" id="KW-1185">Reference proteome</keyword>
<evidence type="ECO:0000259" key="4">
    <source>
        <dbReference type="Pfam" id="PF01494"/>
    </source>
</evidence>
<keyword evidence="3" id="KW-0274">FAD</keyword>
<dbReference type="AlphaFoldDB" id="A0A1G9S594"/>
<dbReference type="PANTHER" id="PTHR43004:SF19">
    <property type="entry name" value="BINDING MONOOXYGENASE, PUTATIVE (JCVI)-RELATED"/>
    <property type="match status" value="1"/>
</dbReference>
<dbReference type="InterPro" id="IPR002938">
    <property type="entry name" value="FAD-bd"/>
</dbReference>
<dbReference type="PRINTS" id="PR00420">
    <property type="entry name" value="RNGMNOXGNASE"/>
</dbReference>
<dbReference type="InterPro" id="IPR036188">
    <property type="entry name" value="FAD/NAD-bd_sf"/>
</dbReference>
<evidence type="ECO:0000256" key="3">
    <source>
        <dbReference type="ARBA" id="ARBA00022827"/>
    </source>
</evidence>
<dbReference type="Proteomes" id="UP000183376">
    <property type="component" value="Chromosome I"/>
</dbReference>
<dbReference type="InterPro" id="IPR050641">
    <property type="entry name" value="RIFMO-like"/>
</dbReference>
<sequence>MSNVVIIGAGPTGLVLALDLARRGVAVRVLDRSPGPQTGSRGKTLHARSIEVLADLGAGREIADIGTASQKYRKYFNGEFVSDSVPFGEQTLFLPQWGVERILRDKLGKHGVHVEFGADLVGFTQDGNGVLAELADGSRIEADYLIGCDGGRSTVRKLLDLPFIGESAQQQSMICGDVEVDGLDRGYWHQWVDDDGAFFLCPFRDSTVWQVQTGPEFDADGRVVEPSLKTFQRRFEKHTRIEGVRLRNATWVSSWRINVRMVDRLRVGRVLLAGDAAHVHPIAGGLGMNTGIQDAWNLGWKLAFVVSGQAGSALLDTYNEERLPIAAWTLDLSSERLDAAMAKLSTPGVGLDTVAVAETSGLGIHYRWSSLAAESFGDLRTGDRAPTGSAAGPLFTVLGFGEAGRRAQLEVAGERADLVRAGTATEGFGVDDGIVLIRPDHHIAVISTEAKPVLHYLDELGH</sequence>
<proteinExistence type="predicted"/>
<dbReference type="GO" id="GO:0016709">
    <property type="term" value="F:oxidoreductase activity, acting on paired donors, with incorporation or reduction of molecular oxygen, NAD(P)H as one donor, and incorporation of one atom of oxygen"/>
    <property type="evidence" value="ECO:0007669"/>
    <property type="project" value="UniProtKB-ARBA"/>
</dbReference>
<evidence type="ECO:0000256" key="1">
    <source>
        <dbReference type="ARBA" id="ARBA00001974"/>
    </source>
</evidence>
<comment type="cofactor">
    <cofactor evidence="1">
        <name>FAD</name>
        <dbReference type="ChEBI" id="CHEBI:57692"/>
    </cofactor>
</comment>
<gene>
    <name evidence="5" type="ORF">SAMN04489726_0890</name>
</gene>
<organism evidence="5 6">
    <name type="scientific">Allokutzneria albata</name>
    <name type="common">Kibdelosporangium albatum</name>
    <dbReference type="NCBI Taxonomy" id="211114"/>
    <lineage>
        <taxon>Bacteria</taxon>
        <taxon>Bacillati</taxon>
        <taxon>Actinomycetota</taxon>
        <taxon>Actinomycetes</taxon>
        <taxon>Pseudonocardiales</taxon>
        <taxon>Pseudonocardiaceae</taxon>
        <taxon>Allokutzneria</taxon>
    </lineage>
</organism>
<dbReference type="EMBL" id="LT629701">
    <property type="protein sequence ID" value="SDM30487.1"/>
    <property type="molecule type" value="Genomic_DNA"/>
</dbReference>
<dbReference type="SUPFAM" id="SSF51905">
    <property type="entry name" value="FAD/NAD(P)-binding domain"/>
    <property type="match status" value="1"/>
</dbReference>
<keyword evidence="2" id="KW-0285">Flavoprotein</keyword>
<dbReference type="Gene3D" id="3.30.70.2450">
    <property type="match status" value="1"/>
</dbReference>
<evidence type="ECO:0000256" key="2">
    <source>
        <dbReference type="ARBA" id="ARBA00022630"/>
    </source>
</evidence>
<dbReference type="RefSeq" id="WP_043812361.1">
    <property type="nucleotide sequence ID" value="NZ_JOEF01000015.1"/>
</dbReference>
<dbReference type="STRING" id="211114.SAMN04489726_0890"/>
<dbReference type="Gene3D" id="3.50.50.60">
    <property type="entry name" value="FAD/NAD(P)-binding domain"/>
    <property type="match status" value="1"/>
</dbReference>
<dbReference type="eggNOG" id="COG0654">
    <property type="taxonomic scope" value="Bacteria"/>
</dbReference>
<reference evidence="5 6" key="1">
    <citation type="submission" date="2016-10" db="EMBL/GenBank/DDBJ databases">
        <authorList>
            <person name="de Groot N.N."/>
        </authorList>
    </citation>
    <scope>NUCLEOTIDE SEQUENCE [LARGE SCALE GENOMIC DNA]</scope>
    <source>
        <strain evidence="5 6">DSM 44149</strain>
    </source>
</reference>
<dbReference type="Pfam" id="PF01494">
    <property type="entry name" value="FAD_binding_3"/>
    <property type="match status" value="1"/>
</dbReference>